<gene>
    <name evidence="2" type="ORF">NBR_LOCUS16079</name>
</gene>
<sequence length="275" mass="28847">MWIFAAFAPFVVSQLYTQPVVYYQTPYLSASNDGQYVYSSQPAAYQSLSYQPGLTQSSYLLQTPYVQPSYQQQQYPLYQLGLSPALGLYQHTLAREISGGYLNEFRDATGSLNRQGIAASIQEPGTLADHASYMSLINDKDNFQEMKSLSIIALMSLIASSMSAPYRSAYGDGMMGYGTYGGYGSMGSLGSLGSPYGMGMGMGYPGMLGMGPYGMGGLGGMSGMSGIGGMGGLGMSGLPGAMGMTGYGSPYSSIYGGSLGSSLGLGSGTSSFFKR</sequence>
<dbReference type="WBParaSite" id="NBR_0001607801-mRNA-1">
    <property type="protein sequence ID" value="NBR_0001607801-mRNA-1"/>
    <property type="gene ID" value="NBR_0001607801"/>
</dbReference>
<keyword evidence="3" id="KW-1185">Reference proteome</keyword>
<evidence type="ECO:0000256" key="1">
    <source>
        <dbReference type="SAM" id="SignalP"/>
    </source>
</evidence>
<protein>
    <submittedName>
        <fullName evidence="4">Fibroin heavy chain-like</fullName>
    </submittedName>
</protein>
<dbReference type="Proteomes" id="UP000271162">
    <property type="component" value="Unassembled WGS sequence"/>
</dbReference>
<feature type="chain" id="PRO_5043135853" evidence="1">
    <location>
        <begin position="18"/>
        <end position="275"/>
    </location>
</feature>
<proteinExistence type="predicted"/>
<evidence type="ECO:0000313" key="2">
    <source>
        <dbReference type="EMBL" id="VDL79673.1"/>
    </source>
</evidence>
<reference evidence="2 3" key="2">
    <citation type="submission" date="2018-11" db="EMBL/GenBank/DDBJ databases">
        <authorList>
            <consortium name="Pathogen Informatics"/>
        </authorList>
    </citation>
    <scope>NUCLEOTIDE SEQUENCE [LARGE SCALE GENOMIC DNA]</scope>
</reference>
<dbReference type="EMBL" id="UYSL01022024">
    <property type="protein sequence ID" value="VDL79673.1"/>
    <property type="molecule type" value="Genomic_DNA"/>
</dbReference>
<evidence type="ECO:0000313" key="3">
    <source>
        <dbReference type="Proteomes" id="UP000271162"/>
    </source>
</evidence>
<keyword evidence="1" id="KW-0732">Signal</keyword>
<organism evidence="4">
    <name type="scientific">Nippostrongylus brasiliensis</name>
    <name type="common">Rat hookworm</name>
    <dbReference type="NCBI Taxonomy" id="27835"/>
    <lineage>
        <taxon>Eukaryota</taxon>
        <taxon>Metazoa</taxon>
        <taxon>Ecdysozoa</taxon>
        <taxon>Nematoda</taxon>
        <taxon>Chromadorea</taxon>
        <taxon>Rhabditida</taxon>
        <taxon>Rhabditina</taxon>
        <taxon>Rhabditomorpha</taxon>
        <taxon>Strongyloidea</taxon>
        <taxon>Heligmosomidae</taxon>
        <taxon>Nippostrongylus</taxon>
    </lineage>
</organism>
<name>A0A158R2J1_NIPBR</name>
<feature type="signal peptide" evidence="1">
    <location>
        <begin position="1"/>
        <end position="17"/>
    </location>
</feature>
<accession>A0A158R2J1</accession>
<reference evidence="4" key="1">
    <citation type="submission" date="2016-04" db="UniProtKB">
        <authorList>
            <consortium name="WormBaseParasite"/>
        </authorList>
    </citation>
    <scope>IDENTIFICATION</scope>
</reference>
<dbReference type="AlphaFoldDB" id="A0A158R2J1"/>
<evidence type="ECO:0000313" key="4">
    <source>
        <dbReference type="WBParaSite" id="NBR_0001607801-mRNA-1"/>
    </source>
</evidence>